<evidence type="ECO:0000256" key="6">
    <source>
        <dbReference type="ARBA" id="ARBA00022833"/>
    </source>
</evidence>
<evidence type="ECO:0000256" key="1">
    <source>
        <dbReference type="ARBA" id="ARBA00001947"/>
    </source>
</evidence>
<evidence type="ECO:0000259" key="8">
    <source>
        <dbReference type="Pfam" id="PF01431"/>
    </source>
</evidence>
<dbReference type="InterPro" id="IPR008753">
    <property type="entry name" value="Peptidase_M13_N"/>
</dbReference>
<dbReference type="PANTHER" id="PTHR11733:SF167">
    <property type="entry name" value="FI17812P1-RELATED"/>
    <property type="match status" value="1"/>
</dbReference>
<keyword evidence="5" id="KW-0378">Hydrolase</keyword>
<evidence type="ECO:0000256" key="7">
    <source>
        <dbReference type="ARBA" id="ARBA00023049"/>
    </source>
</evidence>
<keyword evidence="7" id="KW-0482">Metalloprotease</keyword>
<evidence type="ECO:0000259" key="9">
    <source>
        <dbReference type="Pfam" id="PF05649"/>
    </source>
</evidence>
<evidence type="ECO:0000256" key="3">
    <source>
        <dbReference type="ARBA" id="ARBA00022670"/>
    </source>
</evidence>
<feature type="domain" description="Peptidase M13 C-terminal" evidence="8">
    <location>
        <begin position="484"/>
        <end position="686"/>
    </location>
</feature>
<dbReference type="RefSeq" id="WP_379884206.1">
    <property type="nucleotide sequence ID" value="NZ_JBHTLP010000007.1"/>
</dbReference>
<accession>A0ABW3Q7F4</accession>
<sequence>MTILARLILFSCGVSLTITTYGQKTPSAPFNRTSFFDTSGMDTTVLPGNDFFTYANGTWIKETLIPADQTRWGPGAQLTAANQLKTKSILEAAALADATVGSIEQLVGDFNASGMDTATIQKRGLEPLNAELAKIRAITDYRQFVNHLVTGASIIGPFGIPPRAFVGYYVANDDRQSSINRINFQQAGLSLPEKGYYTRADEATKNIRADFVDYVATLFRLIGVDFTTARSKAEALLAFETDLAGSHKDPAELRDPVANYNKFAVADLTRQMPHLNWRGLLNRMGLQRVDTVLMGQPGYYRALNELLPTTPIALLKDRLLFDLLDYNAPLLDTNFEQAHFAFNEKIMNGQQRPLERWKRVAVRTDEELGDALGQLWVQKYFPPEAKERMLKLVDNIQTVYRKRIEKLDWMGPETKAVALNKLERFGKKIGYPDQWKSYTGLTIKRDDFFGNVQQTRWHRIQLDLAKVNQPVNRKEWLLTPPTVNAYAFWFNNEIVFPAGILQFPYFDKDADDAINYGGIGTIIGHEMTHLFDDQGRQYDADGNQRDWWSRQDASRFTAKTEVIVDQYNGYRVLDNLSINGRLTLGENLADLGGLTLAYDAFQLTKQAGAASKQRQQKIDGFTPDQRFFLSFAQIYRTKVRDEAQRAQVLTDPHSPPKFRVNGPLTNFAPFYKAFDVKPGQKLYKAEVDQTRVW</sequence>
<keyword evidence="6" id="KW-0862">Zinc</keyword>
<feature type="domain" description="Peptidase M13 N-terminal" evidence="9">
    <location>
        <begin position="47"/>
        <end position="432"/>
    </location>
</feature>
<keyword evidence="11" id="KW-1185">Reference proteome</keyword>
<protein>
    <submittedName>
        <fullName evidence="10">M13 family metallopeptidase</fullName>
    </submittedName>
</protein>
<evidence type="ECO:0000256" key="4">
    <source>
        <dbReference type="ARBA" id="ARBA00022723"/>
    </source>
</evidence>
<dbReference type="CDD" id="cd08662">
    <property type="entry name" value="M13"/>
    <property type="match status" value="1"/>
</dbReference>
<reference evidence="11" key="1">
    <citation type="journal article" date="2019" name="Int. J. Syst. Evol. Microbiol.">
        <title>The Global Catalogue of Microorganisms (GCM) 10K type strain sequencing project: providing services to taxonomists for standard genome sequencing and annotation.</title>
        <authorList>
            <consortium name="The Broad Institute Genomics Platform"/>
            <consortium name="The Broad Institute Genome Sequencing Center for Infectious Disease"/>
            <person name="Wu L."/>
            <person name="Ma J."/>
        </authorList>
    </citation>
    <scope>NUCLEOTIDE SEQUENCE [LARGE SCALE GENOMIC DNA]</scope>
    <source>
        <strain evidence="11">CCUG 55608</strain>
    </source>
</reference>
<evidence type="ECO:0000256" key="2">
    <source>
        <dbReference type="ARBA" id="ARBA00007357"/>
    </source>
</evidence>
<dbReference type="InterPro" id="IPR018497">
    <property type="entry name" value="Peptidase_M13_C"/>
</dbReference>
<dbReference type="SUPFAM" id="SSF55486">
    <property type="entry name" value="Metalloproteases ('zincins'), catalytic domain"/>
    <property type="match status" value="1"/>
</dbReference>
<dbReference type="Gene3D" id="1.10.1380.10">
    <property type="entry name" value="Neutral endopeptidase , domain2"/>
    <property type="match status" value="1"/>
</dbReference>
<dbReference type="PANTHER" id="PTHR11733">
    <property type="entry name" value="ZINC METALLOPROTEASE FAMILY M13 NEPRILYSIN-RELATED"/>
    <property type="match status" value="1"/>
</dbReference>
<name>A0ABW3Q7F4_9BACT</name>
<dbReference type="InterPro" id="IPR042089">
    <property type="entry name" value="Peptidase_M13_dom_2"/>
</dbReference>
<keyword evidence="3" id="KW-0645">Protease</keyword>
<dbReference type="Pfam" id="PF01431">
    <property type="entry name" value="Peptidase_M13"/>
    <property type="match status" value="1"/>
</dbReference>
<comment type="similarity">
    <text evidence="2">Belongs to the peptidase M13 family.</text>
</comment>
<dbReference type="PRINTS" id="PR00786">
    <property type="entry name" value="NEPRILYSIN"/>
</dbReference>
<dbReference type="EMBL" id="JBHTLP010000007">
    <property type="protein sequence ID" value="MFD1141157.1"/>
    <property type="molecule type" value="Genomic_DNA"/>
</dbReference>
<dbReference type="InterPro" id="IPR024079">
    <property type="entry name" value="MetalloPept_cat_dom_sf"/>
</dbReference>
<organism evidence="10 11">
    <name type="scientific">Larkinella insperata</name>
    <dbReference type="NCBI Taxonomy" id="332158"/>
    <lineage>
        <taxon>Bacteria</taxon>
        <taxon>Pseudomonadati</taxon>
        <taxon>Bacteroidota</taxon>
        <taxon>Cytophagia</taxon>
        <taxon>Cytophagales</taxon>
        <taxon>Spirosomataceae</taxon>
        <taxon>Larkinella</taxon>
    </lineage>
</organism>
<dbReference type="PROSITE" id="PS51885">
    <property type="entry name" value="NEPRILYSIN"/>
    <property type="match status" value="1"/>
</dbReference>
<keyword evidence="4" id="KW-0479">Metal-binding</keyword>
<gene>
    <name evidence="10" type="ORF">ACFQ4C_08560</name>
</gene>
<dbReference type="Pfam" id="PF05649">
    <property type="entry name" value="Peptidase_M13_N"/>
    <property type="match status" value="1"/>
</dbReference>
<dbReference type="Proteomes" id="UP001597116">
    <property type="component" value="Unassembled WGS sequence"/>
</dbReference>
<dbReference type="Gene3D" id="3.40.390.10">
    <property type="entry name" value="Collagenase (Catalytic Domain)"/>
    <property type="match status" value="1"/>
</dbReference>
<dbReference type="InterPro" id="IPR000718">
    <property type="entry name" value="Peptidase_M13"/>
</dbReference>
<proteinExistence type="inferred from homology"/>
<comment type="cofactor">
    <cofactor evidence="1">
        <name>Zn(2+)</name>
        <dbReference type="ChEBI" id="CHEBI:29105"/>
    </cofactor>
</comment>
<comment type="caution">
    <text evidence="10">The sequence shown here is derived from an EMBL/GenBank/DDBJ whole genome shotgun (WGS) entry which is preliminary data.</text>
</comment>
<evidence type="ECO:0000313" key="11">
    <source>
        <dbReference type="Proteomes" id="UP001597116"/>
    </source>
</evidence>
<evidence type="ECO:0000313" key="10">
    <source>
        <dbReference type="EMBL" id="MFD1141157.1"/>
    </source>
</evidence>
<evidence type="ECO:0000256" key="5">
    <source>
        <dbReference type="ARBA" id="ARBA00022801"/>
    </source>
</evidence>